<reference evidence="3" key="1">
    <citation type="submission" date="2025-08" db="UniProtKB">
        <authorList>
            <consortium name="Ensembl"/>
        </authorList>
    </citation>
    <scope>IDENTIFICATION</scope>
</reference>
<dbReference type="Ensembl" id="ENSOKIT00005055017.1">
    <property type="protein sequence ID" value="ENSOKIP00005052091.1"/>
    <property type="gene ID" value="ENSOKIG00005022016.1"/>
</dbReference>
<keyword evidence="4" id="KW-1185">Reference proteome</keyword>
<dbReference type="GeneTree" id="ENSGT00560000078630"/>
<reference evidence="3" key="2">
    <citation type="submission" date="2025-09" db="UniProtKB">
        <authorList>
            <consortium name="Ensembl"/>
        </authorList>
    </citation>
    <scope>IDENTIFICATION</scope>
</reference>
<name>A0A8C7H369_ONCKI</name>
<dbReference type="InterPro" id="IPR031851">
    <property type="entry name" value="DUF4750"/>
</dbReference>
<keyword evidence="2" id="KW-0472">Membrane</keyword>
<dbReference type="PANTHER" id="PTHR36877:SF1">
    <property type="entry name" value="SMALL INTEGRAL MEMBRANE PROTEIN 13"/>
    <property type="match status" value="1"/>
</dbReference>
<proteinExistence type="predicted"/>
<dbReference type="AlphaFoldDB" id="A0A8C7H369"/>
<dbReference type="Proteomes" id="UP000694557">
    <property type="component" value="Unassembled WGS sequence"/>
</dbReference>
<feature type="transmembrane region" description="Helical" evidence="2">
    <location>
        <begin position="6"/>
        <end position="28"/>
    </location>
</feature>
<evidence type="ECO:0000313" key="3">
    <source>
        <dbReference type="Ensembl" id="ENSOKIP00005052091.1"/>
    </source>
</evidence>
<sequence>IWHPHSWTFLTFVLFGSSGWYVVWQLFLSKFKFLREMLGDTGSPQTETQPSESKSKHTSPPTQRQRLKTARQRVVPPENTT</sequence>
<keyword evidence="2" id="KW-1133">Transmembrane helix</keyword>
<evidence type="ECO:0000256" key="1">
    <source>
        <dbReference type="SAM" id="MobiDB-lite"/>
    </source>
</evidence>
<evidence type="ECO:0000256" key="2">
    <source>
        <dbReference type="SAM" id="Phobius"/>
    </source>
</evidence>
<gene>
    <name evidence="3" type="primary">SMIM13</name>
</gene>
<dbReference type="Pfam" id="PF15938">
    <property type="entry name" value="DUF4750"/>
    <property type="match status" value="1"/>
</dbReference>
<protein>
    <submittedName>
        <fullName evidence="3">Small integral membrane protein 13</fullName>
    </submittedName>
</protein>
<keyword evidence="2" id="KW-0812">Transmembrane</keyword>
<organism evidence="3 4">
    <name type="scientific">Oncorhynchus kisutch</name>
    <name type="common">Coho salmon</name>
    <name type="synonym">Salmo kisutch</name>
    <dbReference type="NCBI Taxonomy" id="8019"/>
    <lineage>
        <taxon>Eukaryota</taxon>
        <taxon>Metazoa</taxon>
        <taxon>Chordata</taxon>
        <taxon>Craniata</taxon>
        <taxon>Vertebrata</taxon>
        <taxon>Euteleostomi</taxon>
        <taxon>Actinopterygii</taxon>
        <taxon>Neopterygii</taxon>
        <taxon>Teleostei</taxon>
        <taxon>Protacanthopterygii</taxon>
        <taxon>Salmoniformes</taxon>
        <taxon>Salmonidae</taxon>
        <taxon>Salmoninae</taxon>
        <taxon>Oncorhynchus</taxon>
    </lineage>
</organism>
<evidence type="ECO:0000313" key="4">
    <source>
        <dbReference type="Proteomes" id="UP000694557"/>
    </source>
</evidence>
<feature type="compositionally biased region" description="Polar residues" evidence="1">
    <location>
        <begin position="42"/>
        <end position="64"/>
    </location>
</feature>
<dbReference type="PANTHER" id="PTHR36877">
    <property type="entry name" value="SMALL INTEGRAL MEMBRANE PROTEIN 13"/>
    <property type="match status" value="1"/>
</dbReference>
<accession>A0A8C7H369</accession>
<feature type="region of interest" description="Disordered" evidence="1">
    <location>
        <begin position="40"/>
        <end position="81"/>
    </location>
</feature>